<keyword evidence="3" id="KW-1185">Reference proteome</keyword>
<keyword evidence="1" id="KW-0472">Membrane</keyword>
<name>A0A1J1IMT5_9DIPT</name>
<dbReference type="Proteomes" id="UP000183832">
    <property type="component" value="Unassembled WGS sequence"/>
</dbReference>
<dbReference type="AlphaFoldDB" id="A0A1J1IMT5"/>
<sequence length="105" mass="11848">MDKFLCCLELEVVGILLGWLTIIGFGIGYLYLGYVARNHKKLRYFLALIAIGIFVTPIAVFSLQVSVPVQATITIIVVLSHIYAFMCILTLHRRIQNSDTYQQLA</sequence>
<keyword evidence="1" id="KW-1133">Transmembrane helix</keyword>
<feature type="transmembrane region" description="Helical" evidence="1">
    <location>
        <begin position="71"/>
        <end position="91"/>
    </location>
</feature>
<proteinExistence type="predicted"/>
<feature type="transmembrane region" description="Helical" evidence="1">
    <location>
        <begin position="44"/>
        <end position="65"/>
    </location>
</feature>
<evidence type="ECO:0000313" key="2">
    <source>
        <dbReference type="EMBL" id="CRL01551.1"/>
    </source>
</evidence>
<evidence type="ECO:0000256" key="1">
    <source>
        <dbReference type="SAM" id="Phobius"/>
    </source>
</evidence>
<keyword evidence="1" id="KW-0812">Transmembrane</keyword>
<organism evidence="2 3">
    <name type="scientific">Clunio marinus</name>
    <dbReference type="NCBI Taxonomy" id="568069"/>
    <lineage>
        <taxon>Eukaryota</taxon>
        <taxon>Metazoa</taxon>
        <taxon>Ecdysozoa</taxon>
        <taxon>Arthropoda</taxon>
        <taxon>Hexapoda</taxon>
        <taxon>Insecta</taxon>
        <taxon>Pterygota</taxon>
        <taxon>Neoptera</taxon>
        <taxon>Endopterygota</taxon>
        <taxon>Diptera</taxon>
        <taxon>Nematocera</taxon>
        <taxon>Chironomoidea</taxon>
        <taxon>Chironomidae</taxon>
        <taxon>Clunio</taxon>
    </lineage>
</organism>
<protein>
    <submittedName>
        <fullName evidence="2">CLUMA_CG014276, isoform A</fullName>
    </submittedName>
</protein>
<reference evidence="2 3" key="1">
    <citation type="submission" date="2015-04" db="EMBL/GenBank/DDBJ databases">
        <authorList>
            <person name="Syromyatnikov M.Y."/>
            <person name="Popov V.N."/>
        </authorList>
    </citation>
    <scope>NUCLEOTIDE SEQUENCE [LARGE SCALE GENOMIC DNA]</scope>
</reference>
<feature type="transmembrane region" description="Helical" evidence="1">
    <location>
        <begin position="12"/>
        <end position="32"/>
    </location>
</feature>
<evidence type="ECO:0000313" key="3">
    <source>
        <dbReference type="Proteomes" id="UP000183832"/>
    </source>
</evidence>
<gene>
    <name evidence="2" type="ORF">CLUMA_CG014276</name>
</gene>
<dbReference type="EMBL" id="CVRI01000055">
    <property type="protein sequence ID" value="CRL01551.1"/>
    <property type="molecule type" value="Genomic_DNA"/>
</dbReference>
<accession>A0A1J1IMT5</accession>